<evidence type="ECO:0000313" key="2">
    <source>
        <dbReference type="Proteomes" id="UP000465304"/>
    </source>
</evidence>
<dbReference type="Proteomes" id="UP000465304">
    <property type="component" value="Unassembled WGS sequence"/>
</dbReference>
<name>A0A7I9ZPL5_9MYCO</name>
<dbReference type="RefSeq" id="WP_163890030.1">
    <property type="nucleotide sequence ID" value="NZ_BLLB01000002.1"/>
</dbReference>
<accession>A0A7I9ZPL5</accession>
<sequence length="62" mass="6535">MPDTFDTDPDILPPLTKAIRATWPGATGATAAVGAVPNTRAIRAILDAVHSLENRVIDLETP</sequence>
<comment type="caution">
    <text evidence="1">The sequence shown here is derived from an EMBL/GenBank/DDBJ whole genome shotgun (WGS) entry which is preliminary data.</text>
</comment>
<dbReference type="EMBL" id="BLLB01000002">
    <property type="protein sequence ID" value="GFH02799.1"/>
    <property type="molecule type" value="Genomic_DNA"/>
</dbReference>
<organism evidence="1 2">
    <name type="scientific">Mycolicibacterium hippocampi</name>
    <dbReference type="NCBI Taxonomy" id="659824"/>
    <lineage>
        <taxon>Bacteria</taxon>
        <taxon>Bacillati</taxon>
        <taxon>Actinomycetota</taxon>
        <taxon>Actinomycetes</taxon>
        <taxon>Mycobacteriales</taxon>
        <taxon>Mycobacteriaceae</taxon>
        <taxon>Mycolicibacterium</taxon>
    </lineage>
</organism>
<evidence type="ECO:0000313" key="1">
    <source>
        <dbReference type="EMBL" id="GFH02799.1"/>
    </source>
</evidence>
<proteinExistence type="predicted"/>
<gene>
    <name evidence="1" type="ORF">MHIP_32820</name>
</gene>
<keyword evidence="2" id="KW-1185">Reference proteome</keyword>
<reference evidence="1 2" key="1">
    <citation type="journal article" date="2019" name="Emerg. Microbes Infect.">
        <title>Comprehensive subspecies identification of 175 nontuberculous mycobacteria species based on 7547 genomic profiles.</title>
        <authorList>
            <person name="Matsumoto Y."/>
            <person name="Kinjo T."/>
            <person name="Motooka D."/>
            <person name="Nabeya D."/>
            <person name="Jung N."/>
            <person name="Uechi K."/>
            <person name="Horii T."/>
            <person name="Iida T."/>
            <person name="Fujita J."/>
            <person name="Nakamura S."/>
        </authorList>
    </citation>
    <scope>NUCLEOTIDE SEQUENCE [LARGE SCALE GENOMIC DNA]</scope>
    <source>
        <strain evidence="1 2">JCM 30996</strain>
    </source>
</reference>
<protein>
    <submittedName>
        <fullName evidence="1">Uncharacterized protein</fullName>
    </submittedName>
</protein>
<dbReference type="AlphaFoldDB" id="A0A7I9ZPL5"/>